<keyword evidence="7" id="KW-0319">Glycerol metabolism</keyword>
<accession>A0AAV7ZU97</accession>
<dbReference type="GO" id="GO:0004370">
    <property type="term" value="F:glycerol kinase activity"/>
    <property type="evidence" value="ECO:0007669"/>
    <property type="project" value="UniProtKB-EC"/>
</dbReference>
<keyword evidence="8" id="KW-0067">ATP-binding</keyword>
<evidence type="ECO:0000256" key="7">
    <source>
        <dbReference type="ARBA" id="ARBA00022798"/>
    </source>
</evidence>
<organism evidence="12 13">
    <name type="scientific">Anaeramoeba flamelloides</name>
    <dbReference type="NCBI Taxonomy" id="1746091"/>
    <lineage>
        <taxon>Eukaryota</taxon>
        <taxon>Metamonada</taxon>
        <taxon>Anaeramoebidae</taxon>
        <taxon>Anaeramoeba</taxon>
    </lineage>
</organism>
<keyword evidence="4" id="KW-0808">Transferase</keyword>
<evidence type="ECO:0000256" key="1">
    <source>
        <dbReference type="ARBA" id="ARBA00005190"/>
    </source>
</evidence>
<keyword evidence="5" id="KW-0547">Nucleotide-binding</keyword>
<evidence type="ECO:0000256" key="4">
    <source>
        <dbReference type="ARBA" id="ARBA00022679"/>
    </source>
</evidence>
<feature type="domain" description="Carbohydrate kinase FGGY C-terminal" evidence="11">
    <location>
        <begin position="267"/>
        <end position="456"/>
    </location>
</feature>
<feature type="domain" description="Carbohydrate kinase FGGY N-terminal" evidence="10">
    <location>
        <begin position="6"/>
        <end position="257"/>
    </location>
</feature>
<dbReference type="EMBL" id="JANTQA010000023">
    <property type="protein sequence ID" value="KAJ3443973.1"/>
    <property type="molecule type" value="Genomic_DNA"/>
</dbReference>
<dbReference type="Proteomes" id="UP001146793">
    <property type="component" value="Unassembled WGS sequence"/>
</dbReference>
<dbReference type="GO" id="GO:0006071">
    <property type="term" value="P:glycerol metabolic process"/>
    <property type="evidence" value="ECO:0007669"/>
    <property type="project" value="UniProtKB-KW"/>
</dbReference>
<dbReference type="GO" id="GO:0046167">
    <property type="term" value="P:glycerol-3-phosphate biosynthetic process"/>
    <property type="evidence" value="ECO:0007669"/>
    <property type="project" value="TreeGrafter"/>
</dbReference>
<dbReference type="NCBIfam" id="TIGR01311">
    <property type="entry name" value="glycerol_kin"/>
    <property type="match status" value="1"/>
</dbReference>
<evidence type="ECO:0000256" key="9">
    <source>
        <dbReference type="ARBA" id="ARBA00043149"/>
    </source>
</evidence>
<dbReference type="Pfam" id="PF00370">
    <property type="entry name" value="FGGY_N"/>
    <property type="match status" value="1"/>
</dbReference>
<keyword evidence="6" id="KW-0418">Kinase</keyword>
<evidence type="ECO:0000256" key="2">
    <source>
        <dbReference type="ARBA" id="ARBA00009156"/>
    </source>
</evidence>
<evidence type="ECO:0000256" key="3">
    <source>
        <dbReference type="ARBA" id="ARBA00012099"/>
    </source>
</evidence>
<dbReference type="FunFam" id="3.30.420.40:FF:000108">
    <property type="entry name" value="Glycerol kinase, glycosomal"/>
    <property type="match status" value="1"/>
</dbReference>
<evidence type="ECO:0000313" key="12">
    <source>
        <dbReference type="EMBL" id="KAJ3443973.1"/>
    </source>
</evidence>
<dbReference type="AlphaFoldDB" id="A0AAV7ZU97"/>
<dbReference type="PROSITE" id="PS00933">
    <property type="entry name" value="FGGY_KINASES_1"/>
    <property type="match status" value="1"/>
</dbReference>
<dbReference type="InterPro" id="IPR005999">
    <property type="entry name" value="Glycerol_kin"/>
</dbReference>
<dbReference type="Pfam" id="PF02782">
    <property type="entry name" value="FGGY_C"/>
    <property type="match status" value="1"/>
</dbReference>
<dbReference type="SUPFAM" id="SSF53067">
    <property type="entry name" value="Actin-like ATPase domain"/>
    <property type="match status" value="2"/>
</dbReference>
<evidence type="ECO:0000256" key="8">
    <source>
        <dbReference type="ARBA" id="ARBA00022840"/>
    </source>
</evidence>
<dbReference type="InterPro" id="IPR018485">
    <property type="entry name" value="FGGY_C"/>
</dbReference>
<dbReference type="PANTHER" id="PTHR10196">
    <property type="entry name" value="SUGAR KINASE"/>
    <property type="match status" value="1"/>
</dbReference>
<dbReference type="CDD" id="cd07792">
    <property type="entry name" value="ASKHA_NBD_FGGY_GK1-3-like"/>
    <property type="match status" value="1"/>
</dbReference>
<evidence type="ECO:0000256" key="6">
    <source>
        <dbReference type="ARBA" id="ARBA00022777"/>
    </source>
</evidence>
<dbReference type="InterPro" id="IPR018484">
    <property type="entry name" value="FGGY_N"/>
</dbReference>
<gene>
    <name evidence="12" type="ORF">M0812_09822</name>
</gene>
<dbReference type="InterPro" id="IPR043129">
    <property type="entry name" value="ATPase_NBD"/>
</dbReference>
<comment type="pathway">
    <text evidence="1">Polyol metabolism; glycerol degradation via glycerol kinase pathway; sn-glycerol 3-phosphate from glycerol: step 1/1.</text>
</comment>
<comment type="caution">
    <text evidence="12">The sequence shown here is derived from an EMBL/GenBank/DDBJ whole genome shotgun (WGS) entry which is preliminary data.</text>
</comment>
<evidence type="ECO:0000256" key="5">
    <source>
        <dbReference type="ARBA" id="ARBA00022741"/>
    </source>
</evidence>
<dbReference type="GO" id="GO:0005739">
    <property type="term" value="C:mitochondrion"/>
    <property type="evidence" value="ECO:0007669"/>
    <property type="project" value="TreeGrafter"/>
</dbReference>
<name>A0AAV7ZU97_9EUKA</name>
<dbReference type="FunFam" id="3.30.420.40:FF:000086">
    <property type="entry name" value="Glycerol kinase"/>
    <property type="match status" value="1"/>
</dbReference>
<dbReference type="GO" id="GO:0005524">
    <property type="term" value="F:ATP binding"/>
    <property type="evidence" value="ECO:0007669"/>
    <property type="project" value="UniProtKB-KW"/>
</dbReference>
<dbReference type="PANTHER" id="PTHR10196:SF69">
    <property type="entry name" value="GLYCEROL KINASE"/>
    <property type="match status" value="1"/>
</dbReference>
<dbReference type="Gene3D" id="3.30.420.40">
    <property type="match status" value="2"/>
</dbReference>
<dbReference type="NCBIfam" id="NF000756">
    <property type="entry name" value="PRK00047.1"/>
    <property type="match status" value="1"/>
</dbReference>
<dbReference type="PIRSF" id="PIRSF000538">
    <property type="entry name" value="GlpK"/>
    <property type="match status" value="1"/>
</dbReference>
<proteinExistence type="inferred from homology"/>
<dbReference type="GO" id="GO:0006641">
    <property type="term" value="P:triglyceride metabolic process"/>
    <property type="evidence" value="ECO:0007669"/>
    <property type="project" value="TreeGrafter"/>
</dbReference>
<reference evidence="12" key="1">
    <citation type="submission" date="2022-08" db="EMBL/GenBank/DDBJ databases">
        <title>Novel sulphate-reducing endosymbionts in the free-living metamonad Anaeramoeba.</title>
        <authorList>
            <person name="Jerlstrom-Hultqvist J."/>
            <person name="Cepicka I."/>
            <person name="Gallot-Lavallee L."/>
            <person name="Salas-Leiva D."/>
            <person name="Curtis B.A."/>
            <person name="Zahonova K."/>
            <person name="Pipaliya S."/>
            <person name="Dacks J."/>
            <person name="Roger A.J."/>
        </authorList>
    </citation>
    <scope>NUCLEOTIDE SEQUENCE</scope>
    <source>
        <strain evidence="12">Busselton2</strain>
    </source>
</reference>
<protein>
    <recommendedName>
        <fullName evidence="3">glycerol kinase</fullName>
        <ecNumber evidence="3">2.7.1.30</ecNumber>
    </recommendedName>
    <alternativeName>
        <fullName evidence="9">ATP:glycerol 3-phosphotransferase</fullName>
    </alternativeName>
</protein>
<evidence type="ECO:0000313" key="13">
    <source>
        <dbReference type="Proteomes" id="UP001146793"/>
    </source>
</evidence>
<dbReference type="InterPro" id="IPR000577">
    <property type="entry name" value="Carb_kinase_FGGY"/>
</dbReference>
<dbReference type="EC" id="2.7.1.30" evidence="3"/>
<dbReference type="InterPro" id="IPR018483">
    <property type="entry name" value="Carb_kinase_FGGY_CS"/>
</dbReference>
<dbReference type="InterPro" id="IPR042018">
    <property type="entry name" value="GK1-3_metazoan-type"/>
</dbReference>
<evidence type="ECO:0000259" key="10">
    <source>
        <dbReference type="Pfam" id="PF00370"/>
    </source>
</evidence>
<evidence type="ECO:0000259" key="11">
    <source>
        <dbReference type="Pfam" id="PF02782"/>
    </source>
</evidence>
<comment type="similarity">
    <text evidence="2">Belongs to the FGGY kinase family.</text>
</comment>
<sequence length="507" mass="56809">MQTQLIGAIDQGTTSSRFIVFDQTLNIVAKSQREFTQYRPQPGWTEQSPREIMSCVRKCVRDCLGQLKTKGISSGSISAIGITNQRETTVMWDRRTGIPLHPALVWHDTRNTNLCNDLIKMHGSADVFRSITGLPISSYFSGTKIKWLIDNVPSVRDSVRQKNAMFGNIDTWLLYNLSGKKRHATDVSNASRTLLMDIKKRQWSEDMCKSLNVPIDIMPEICSSSEIYSVIEDEELPELKGVPISGILGDQQAALVGHCCFEPGEVKNTYGTGAFILFQTGKKMIQSKHGLLTTVAYQLGKEDCKYALEGSVPVAGSAVQWFRDNLNIVKTPQELDQMALKVKDTGDVYFVPAFSGLFAPRWRQDARGVFCGLTTYTNKYHLARACLESVCFQTHEVLKAMQQDAGVTLRKLKVDGGMSNSDIGMQIQSDLIGIDIWRPNMIENTALGAAFAAGRAIGLFKDTKDFTEKVRNATNFDVFSSQISKREREQRIRKWNKAVIRSFGWID</sequence>